<dbReference type="InterPro" id="IPR001029">
    <property type="entry name" value="Flagellin_N"/>
</dbReference>
<comment type="caution">
    <text evidence="6">The sequence shown here is derived from an EMBL/GenBank/DDBJ whole genome shotgun (WGS) entry which is preliminary data.</text>
</comment>
<evidence type="ECO:0000256" key="2">
    <source>
        <dbReference type="ARBA" id="ARBA00023143"/>
    </source>
</evidence>
<keyword evidence="2 3" id="KW-0975">Bacterial flagellum</keyword>
<dbReference type="PANTHER" id="PTHR42792">
    <property type="entry name" value="FLAGELLIN"/>
    <property type="match status" value="1"/>
</dbReference>
<dbReference type="Pfam" id="PF00669">
    <property type="entry name" value="Flagellin_N"/>
    <property type="match status" value="1"/>
</dbReference>
<keyword evidence="3" id="KW-0964">Secreted</keyword>
<comment type="subcellular location">
    <subcellularLocation>
        <location evidence="3">Secreted</location>
    </subcellularLocation>
    <subcellularLocation>
        <location evidence="3">Bacterial flagellum</location>
    </subcellularLocation>
</comment>
<dbReference type="InterPro" id="IPR046358">
    <property type="entry name" value="Flagellin_C"/>
</dbReference>
<evidence type="ECO:0000259" key="5">
    <source>
        <dbReference type="Pfam" id="PF00700"/>
    </source>
</evidence>
<dbReference type="Gene3D" id="1.20.1330.10">
    <property type="entry name" value="f41 fragment of flagellin, N-terminal domain"/>
    <property type="match status" value="1"/>
</dbReference>
<protein>
    <recommendedName>
        <fullName evidence="3">Flagellin</fullName>
    </recommendedName>
</protein>
<comment type="function">
    <text evidence="3">Flagellin is the subunit protein which polymerizes to form the filaments of bacterial flagella.</text>
</comment>
<dbReference type="RefSeq" id="WP_188482701.1">
    <property type="nucleotide sequence ID" value="NZ_BMFC01000007.1"/>
</dbReference>
<dbReference type="SUPFAM" id="SSF64518">
    <property type="entry name" value="Phase 1 flagellin"/>
    <property type="match status" value="1"/>
</dbReference>
<evidence type="ECO:0000259" key="4">
    <source>
        <dbReference type="Pfam" id="PF00669"/>
    </source>
</evidence>
<evidence type="ECO:0000256" key="3">
    <source>
        <dbReference type="RuleBase" id="RU362073"/>
    </source>
</evidence>
<dbReference type="Pfam" id="PF00700">
    <property type="entry name" value="Flagellin_C"/>
    <property type="match status" value="1"/>
</dbReference>
<dbReference type="Proteomes" id="UP000645462">
    <property type="component" value="Unassembled WGS sequence"/>
</dbReference>
<reference evidence="7" key="1">
    <citation type="journal article" date="2019" name="Int. J. Syst. Evol. Microbiol.">
        <title>The Global Catalogue of Microorganisms (GCM) 10K type strain sequencing project: providing services to taxonomists for standard genome sequencing and annotation.</title>
        <authorList>
            <consortium name="The Broad Institute Genomics Platform"/>
            <consortium name="The Broad Institute Genome Sequencing Center for Infectious Disease"/>
            <person name="Wu L."/>
            <person name="Ma J."/>
        </authorList>
    </citation>
    <scope>NUCLEOTIDE SEQUENCE [LARGE SCALE GENOMIC DNA]</scope>
    <source>
        <strain evidence="7">CGMCC 1.12478</strain>
    </source>
</reference>
<keyword evidence="7" id="KW-1185">Reference proteome</keyword>
<evidence type="ECO:0000313" key="7">
    <source>
        <dbReference type="Proteomes" id="UP000645462"/>
    </source>
</evidence>
<dbReference type="PANTHER" id="PTHR42792:SF1">
    <property type="entry name" value="FLAGELLAR HOOK-ASSOCIATED PROTEIN 3"/>
    <property type="match status" value="1"/>
</dbReference>
<feature type="domain" description="Flagellin N-terminal" evidence="4">
    <location>
        <begin position="7"/>
        <end position="139"/>
    </location>
</feature>
<dbReference type="InterPro" id="IPR001492">
    <property type="entry name" value="Flagellin"/>
</dbReference>
<accession>A0ABQ1KWE9</accession>
<organism evidence="6 7">
    <name type="scientific">Marivita lacus</name>
    <dbReference type="NCBI Taxonomy" id="1323742"/>
    <lineage>
        <taxon>Bacteria</taxon>
        <taxon>Pseudomonadati</taxon>
        <taxon>Pseudomonadota</taxon>
        <taxon>Alphaproteobacteria</taxon>
        <taxon>Rhodobacterales</taxon>
        <taxon>Roseobacteraceae</taxon>
        <taxon>Marivita</taxon>
    </lineage>
</organism>
<dbReference type="EMBL" id="BMFC01000007">
    <property type="protein sequence ID" value="GGC09961.1"/>
    <property type="molecule type" value="Genomic_DNA"/>
</dbReference>
<comment type="similarity">
    <text evidence="1 3">Belongs to the bacterial flagellin family.</text>
</comment>
<feature type="domain" description="Flagellin C-terminal" evidence="5">
    <location>
        <begin position="226"/>
        <end position="302"/>
    </location>
</feature>
<name>A0ABQ1KWE9_9RHOB</name>
<sequence>MTTLIKIATLQQSMGLRQIVAQQTAESAKLTQEVATGMKKDVFSDGPAAGTRSLSLRSHMAANGAYMEANEVLQGRLQTMSNALAAISEQARSFEALTLSDAMRGSSREIYRLQAEHTLEQIVNFTNTTHGGDHVFSGLGTDRKTVELNAAPPPGLAVNYLGGPGQLSAQIDDGTNMAYGLSATDPAFTRIFDTLTSVLNADVGAMTPAAFDTLRETVATTLSEGLQFLTSRQAALGNNQQQLQDKIDAQYALDQLYTKTVTGIEGVNVEETAVRLQSMQVQLRATFEVTARLGRMTLLDYL</sequence>
<proteinExistence type="inferred from homology"/>
<evidence type="ECO:0000256" key="1">
    <source>
        <dbReference type="ARBA" id="ARBA00005709"/>
    </source>
</evidence>
<evidence type="ECO:0000313" key="6">
    <source>
        <dbReference type="EMBL" id="GGC09961.1"/>
    </source>
</evidence>
<gene>
    <name evidence="6" type="ORF">GCM10011363_28250</name>
</gene>